<gene>
    <name evidence="2" type="ORF">ABID44_003048</name>
</gene>
<dbReference type="RefSeq" id="WP_354152547.1">
    <property type="nucleotide sequence ID" value="NZ_JBEPMN010000014.1"/>
</dbReference>
<dbReference type="EMBL" id="JBEPMN010000014">
    <property type="protein sequence ID" value="MET3662699.1"/>
    <property type="molecule type" value="Genomic_DNA"/>
</dbReference>
<sequence>MTDTKRFERDLAGESRSAKDTDLSDASENKPSQNGGVPADTFPRFEGPAFSSKPAEPAVKPHAPYVKQPPRDTEYAGHPDFSQDAATNKLPPGGFGNSEPLDDANEKTRHSDGQRPREAIDPEADSRPAHETCRAPRLDITPQEAKRDF</sequence>
<keyword evidence="3" id="KW-1185">Reference proteome</keyword>
<feature type="compositionally biased region" description="Basic and acidic residues" evidence="1">
    <location>
        <begin position="104"/>
        <end position="137"/>
    </location>
</feature>
<evidence type="ECO:0000313" key="2">
    <source>
        <dbReference type="EMBL" id="MET3662699.1"/>
    </source>
</evidence>
<protein>
    <submittedName>
        <fullName evidence="2">Uncharacterized protein</fullName>
    </submittedName>
</protein>
<proteinExistence type="predicted"/>
<reference evidence="2 3" key="1">
    <citation type="submission" date="2024-06" db="EMBL/GenBank/DDBJ databases">
        <title>Genomic Encyclopedia of Type Strains, Phase IV (KMG-IV): sequencing the most valuable type-strain genomes for metagenomic binning, comparative biology and taxonomic classification.</title>
        <authorList>
            <person name="Goeker M."/>
        </authorList>
    </citation>
    <scope>NUCLEOTIDE SEQUENCE [LARGE SCALE GENOMIC DNA]</scope>
    <source>
        <strain evidence="2 3">DSM 19730</strain>
    </source>
</reference>
<name>A0ABV2KNP0_9HYPH</name>
<evidence type="ECO:0000313" key="3">
    <source>
        <dbReference type="Proteomes" id="UP001549143"/>
    </source>
</evidence>
<organism evidence="2 3">
    <name type="scientific">Aquamicrobium ahrensii</name>
    <dbReference type="NCBI Taxonomy" id="469551"/>
    <lineage>
        <taxon>Bacteria</taxon>
        <taxon>Pseudomonadati</taxon>
        <taxon>Pseudomonadota</taxon>
        <taxon>Alphaproteobacteria</taxon>
        <taxon>Hyphomicrobiales</taxon>
        <taxon>Phyllobacteriaceae</taxon>
        <taxon>Aquamicrobium</taxon>
    </lineage>
</organism>
<feature type="compositionally biased region" description="Basic and acidic residues" evidence="1">
    <location>
        <begin position="1"/>
        <end position="22"/>
    </location>
</feature>
<accession>A0ABV2KNP0</accession>
<feature type="region of interest" description="Disordered" evidence="1">
    <location>
        <begin position="1"/>
        <end position="149"/>
    </location>
</feature>
<evidence type="ECO:0000256" key="1">
    <source>
        <dbReference type="SAM" id="MobiDB-lite"/>
    </source>
</evidence>
<feature type="compositionally biased region" description="Polar residues" evidence="1">
    <location>
        <begin position="24"/>
        <end position="35"/>
    </location>
</feature>
<comment type="caution">
    <text evidence="2">The sequence shown here is derived from an EMBL/GenBank/DDBJ whole genome shotgun (WGS) entry which is preliminary data.</text>
</comment>
<dbReference type="Proteomes" id="UP001549143">
    <property type="component" value="Unassembled WGS sequence"/>
</dbReference>